<proteinExistence type="predicted"/>
<protein>
    <submittedName>
        <fullName evidence="2">Uncharacterized protein</fullName>
    </submittedName>
</protein>
<organism evidence="2 3">
    <name type="scientific">Chlorella sorokiniana</name>
    <name type="common">Freshwater green alga</name>
    <dbReference type="NCBI Taxonomy" id="3076"/>
    <lineage>
        <taxon>Eukaryota</taxon>
        <taxon>Viridiplantae</taxon>
        <taxon>Chlorophyta</taxon>
        <taxon>core chlorophytes</taxon>
        <taxon>Trebouxiophyceae</taxon>
        <taxon>Chlorellales</taxon>
        <taxon>Chlorellaceae</taxon>
        <taxon>Chlorella clade</taxon>
        <taxon>Chlorella</taxon>
    </lineage>
</organism>
<name>A0A2P6TUY1_CHLSO</name>
<dbReference type="Proteomes" id="UP000239899">
    <property type="component" value="Unassembled WGS sequence"/>
</dbReference>
<feature type="region of interest" description="Disordered" evidence="1">
    <location>
        <begin position="73"/>
        <end position="98"/>
    </location>
</feature>
<evidence type="ECO:0000256" key="1">
    <source>
        <dbReference type="SAM" id="MobiDB-lite"/>
    </source>
</evidence>
<feature type="region of interest" description="Disordered" evidence="1">
    <location>
        <begin position="20"/>
        <end position="44"/>
    </location>
</feature>
<feature type="compositionally biased region" description="Low complexity" evidence="1">
    <location>
        <begin position="20"/>
        <end position="40"/>
    </location>
</feature>
<feature type="compositionally biased region" description="Gly residues" evidence="1">
    <location>
        <begin position="114"/>
        <end position="123"/>
    </location>
</feature>
<feature type="region of interest" description="Disordered" evidence="1">
    <location>
        <begin position="114"/>
        <end position="134"/>
    </location>
</feature>
<reference evidence="2 3" key="1">
    <citation type="journal article" date="2018" name="Plant J.">
        <title>Genome sequences of Chlorella sorokiniana UTEX 1602 and Micractinium conductrix SAG 241.80: implications to maltose excretion by a green alga.</title>
        <authorList>
            <person name="Arriola M.B."/>
            <person name="Velmurugan N."/>
            <person name="Zhang Y."/>
            <person name="Plunkett M.H."/>
            <person name="Hondzo H."/>
            <person name="Barney B.M."/>
        </authorList>
    </citation>
    <scope>NUCLEOTIDE SEQUENCE [LARGE SCALE GENOMIC DNA]</scope>
    <source>
        <strain evidence="3">UTEX 1602</strain>
    </source>
</reference>
<feature type="compositionally biased region" description="Low complexity" evidence="1">
    <location>
        <begin position="82"/>
        <end position="96"/>
    </location>
</feature>
<accession>A0A2P6TUY1</accession>
<dbReference type="AlphaFoldDB" id="A0A2P6TUY1"/>
<keyword evidence="3" id="KW-1185">Reference proteome</keyword>
<evidence type="ECO:0000313" key="2">
    <source>
        <dbReference type="EMBL" id="PRW57861.1"/>
    </source>
</evidence>
<dbReference type="EMBL" id="LHPG02000006">
    <property type="protein sequence ID" value="PRW57861.1"/>
    <property type="molecule type" value="Genomic_DNA"/>
</dbReference>
<evidence type="ECO:0000313" key="3">
    <source>
        <dbReference type="Proteomes" id="UP000239899"/>
    </source>
</evidence>
<gene>
    <name evidence="2" type="ORF">C2E21_3632</name>
</gene>
<sequence length="134" mass="13125">MTEADSHDAAPLPQSVETAAGAGTAGGAASSHASSMSLTAEGSGPASLNLQVFRMPAHGPAYQAMHAMLQRRRQELTKEGDAAGAGAPTGATAAYPLGPPAMSLPHHINVAVAAGGGGQGGSTGPDPLQPMLSF</sequence>
<comment type="caution">
    <text evidence="2">The sequence shown here is derived from an EMBL/GenBank/DDBJ whole genome shotgun (WGS) entry which is preliminary data.</text>
</comment>